<evidence type="ECO:0000313" key="13">
    <source>
        <dbReference type="Proteomes" id="UP000887568"/>
    </source>
</evidence>
<keyword evidence="4" id="KW-0662">Pyridine nucleotide biosynthesis</keyword>
<proteinExistence type="inferred from homology"/>
<dbReference type="GO" id="GO:0005524">
    <property type="term" value="F:ATP binding"/>
    <property type="evidence" value="ECO:0007669"/>
    <property type="project" value="UniProtKB-KW"/>
</dbReference>
<evidence type="ECO:0000313" key="12">
    <source>
        <dbReference type="EnsemblMetazoa" id="XP_038070541.1"/>
    </source>
</evidence>
<comment type="pathway">
    <text evidence="2">Cofactor biosynthesis; NAD(+) biosynthesis; deamido-NAD(+) from nicotinate D-ribonucleotide: step 1/1.</text>
</comment>
<evidence type="ECO:0000256" key="9">
    <source>
        <dbReference type="ARBA" id="ARBA00023027"/>
    </source>
</evidence>
<keyword evidence="5" id="KW-0808">Transferase</keyword>
<dbReference type="SUPFAM" id="SSF52374">
    <property type="entry name" value="Nucleotidylyl transferase"/>
    <property type="match status" value="1"/>
</dbReference>
<dbReference type="AlphaFoldDB" id="A0A914B4X6"/>
<dbReference type="Proteomes" id="UP000887568">
    <property type="component" value="Unplaced"/>
</dbReference>
<dbReference type="PANTHER" id="PTHR12039:SF0">
    <property type="entry name" value="NICOTINAMIDE-NUCLEOTIDE ADENYLYLTRANSFERASE"/>
    <property type="match status" value="1"/>
</dbReference>
<evidence type="ECO:0000256" key="5">
    <source>
        <dbReference type="ARBA" id="ARBA00022679"/>
    </source>
</evidence>
<protein>
    <recommendedName>
        <fullName evidence="11">Cytidyltransferase-like domain-containing protein</fullName>
    </recommendedName>
</protein>
<dbReference type="InterPro" id="IPR051182">
    <property type="entry name" value="Euk_NMN_adenylyltrnsfrase"/>
</dbReference>
<evidence type="ECO:0000259" key="11">
    <source>
        <dbReference type="Pfam" id="PF01467"/>
    </source>
</evidence>
<accession>A0A914B4X6</accession>
<dbReference type="CTD" id="64802"/>
<evidence type="ECO:0000256" key="1">
    <source>
        <dbReference type="ARBA" id="ARBA00004658"/>
    </source>
</evidence>
<dbReference type="InterPro" id="IPR014729">
    <property type="entry name" value="Rossmann-like_a/b/a_fold"/>
</dbReference>
<feature type="domain" description="Cytidyltransferase-like" evidence="11">
    <location>
        <begin position="20"/>
        <end position="107"/>
    </location>
</feature>
<keyword evidence="9" id="KW-0520">NAD</keyword>
<dbReference type="InterPro" id="IPR004821">
    <property type="entry name" value="Cyt_trans-like"/>
</dbReference>
<evidence type="ECO:0000256" key="8">
    <source>
        <dbReference type="ARBA" id="ARBA00022840"/>
    </source>
</evidence>
<comment type="similarity">
    <text evidence="3">Belongs to the eukaryotic NMN adenylyltransferase family.</text>
</comment>
<dbReference type="CDD" id="cd09286">
    <property type="entry name" value="NMNAT_Eukarya"/>
    <property type="match status" value="1"/>
</dbReference>
<dbReference type="Gene3D" id="3.40.50.620">
    <property type="entry name" value="HUPs"/>
    <property type="match status" value="1"/>
</dbReference>
<reference evidence="12" key="1">
    <citation type="submission" date="2022-11" db="UniProtKB">
        <authorList>
            <consortium name="EnsemblMetazoa"/>
        </authorList>
    </citation>
    <scope>IDENTIFICATION</scope>
</reference>
<dbReference type="InterPro" id="IPR045094">
    <property type="entry name" value="NMNAT_euk"/>
</dbReference>
<evidence type="ECO:0000256" key="7">
    <source>
        <dbReference type="ARBA" id="ARBA00022741"/>
    </source>
</evidence>
<dbReference type="GO" id="GO:0000309">
    <property type="term" value="F:nicotinamide-nucleotide adenylyltransferase activity"/>
    <property type="evidence" value="ECO:0007669"/>
    <property type="project" value="InterPro"/>
</dbReference>
<comment type="catalytic activity">
    <reaction evidence="10">
        <text>nicotinate beta-D-ribonucleotide + ATP + H(+) = deamido-NAD(+) + diphosphate</text>
        <dbReference type="Rhea" id="RHEA:22860"/>
        <dbReference type="ChEBI" id="CHEBI:15378"/>
        <dbReference type="ChEBI" id="CHEBI:30616"/>
        <dbReference type="ChEBI" id="CHEBI:33019"/>
        <dbReference type="ChEBI" id="CHEBI:57502"/>
        <dbReference type="ChEBI" id="CHEBI:58437"/>
        <dbReference type="EC" id="2.7.7.18"/>
    </reaction>
</comment>
<dbReference type="OMA" id="HFDYELN"/>
<dbReference type="PANTHER" id="PTHR12039">
    <property type="entry name" value="NICOTINAMIDE MONONUCLEOTIDE ADENYLYLTRANSFERASE"/>
    <property type="match status" value="1"/>
</dbReference>
<evidence type="ECO:0000256" key="2">
    <source>
        <dbReference type="ARBA" id="ARBA00005019"/>
    </source>
</evidence>
<dbReference type="GO" id="GO:0009435">
    <property type="term" value="P:NAD+ biosynthetic process"/>
    <property type="evidence" value="ECO:0007669"/>
    <property type="project" value="InterPro"/>
</dbReference>
<keyword evidence="6" id="KW-0548">Nucleotidyltransferase</keyword>
<sequence>MSTLCTCEKKMAAPTRVVLLACGSFNPITNMHLRMFEIAKDYLQRTGKYQVISGIISPVHDAYSKKGLVSAKHRAEMCKLAMKSSDWIRLDTWEIEQDGWTETVKSLRHHLDTVNLETSKEAEDTLQPPVSRYTSVPVRTTRKRRRNNNKNQDVNGDFFVTLRTVSSLSCFGGTLSNNDEYEELRYTNCNCSNNMNLQPIQVKLLCGADLLESFAVPGLWKEEDMLDIVKKYGLVVISRSDSNPHKFIYESDLLFKHQSNIDIVTEWIFNDISSTKIRRALRRKESIKYIVPDPVIKYIGDNKLYEMEETTTEKN</sequence>
<comment type="pathway">
    <text evidence="1">Cofactor biosynthesis; NAD(+) biosynthesis; NAD(+) from nicotinamide D-ribonucleotide: step 1/1.</text>
</comment>
<dbReference type="GeneID" id="119739623"/>
<name>A0A914B4X6_PATMI</name>
<dbReference type="OrthoDB" id="422187at2759"/>
<dbReference type="Pfam" id="PF01467">
    <property type="entry name" value="CTP_transf_like"/>
    <property type="match status" value="1"/>
</dbReference>
<evidence type="ECO:0000256" key="3">
    <source>
        <dbReference type="ARBA" id="ARBA00007064"/>
    </source>
</evidence>
<dbReference type="EnsemblMetazoa" id="XM_038214613.1">
    <property type="protein sequence ID" value="XP_038070541.1"/>
    <property type="gene ID" value="LOC119739623"/>
</dbReference>
<evidence type="ECO:0000256" key="6">
    <source>
        <dbReference type="ARBA" id="ARBA00022695"/>
    </source>
</evidence>
<keyword evidence="8" id="KW-0067">ATP-binding</keyword>
<keyword evidence="7" id="KW-0547">Nucleotide-binding</keyword>
<keyword evidence="13" id="KW-1185">Reference proteome</keyword>
<dbReference type="RefSeq" id="XP_038070541.1">
    <property type="nucleotide sequence ID" value="XM_038214613.1"/>
</dbReference>
<dbReference type="GO" id="GO:0004515">
    <property type="term" value="F:nicotinate-nucleotide adenylyltransferase activity"/>
    <property type="evidence" value="ECO:0007669"/>
    <property type="project" value="UniProtKB-EC"/>
</dbReference>
<organism evidence="12 13">
    <name type="scientific">Patiria miniata</name>
    <name type="common">Bat star</name>
    <name type="synonym">Asterina miniata</name>
    <dbReference type="NCBI Taxonomy" id="46514"/>
    <lineage>
        <taxon>Eukaryota</taxon>
        <taxon>Metazoa</taxon>
        <taxon>Echinodermata</taxon>
        <taxon>Eleutherozoa</taxon>
        <taxon>Asterozoa</taxon>
        <taxon>Asteroidea</taxon>
        <taxon>Valvatacea</taxon>
        <taxon>Valvatida</taxon>
        <taxon>Asterinidae</taxon>
        <taxon>Patiria</taxon>
    </lineage>
</organism>
<evidence type="ECO:0000256" key="10">
    <source>
        <dbReference type="ARBA" id="ARBA00048721"/>
    </source>
</evidence>
<evidence type="ECO:0000256" key="4">
    <source>
        <dbReference type="ARBA" id="ARBA00022642"/>
    </source>
</evidence>